<accession>A0A1B6I2U2</accession>
<dbReference type="GO" id="GO:0005776">
    <property type="term" value="C:autophagosome"/>
    <property type="evidence" value="ECO:0007669"/>
    <property type="project" value="TreeGrafter"/>
</dbReference>
<feature type="non-terminal residue" evidence="3">
    <location>
        <position position="349"/>
    </location>
</feature>
<dbReference type="GO" id="GO:0035014">
    <property type="term" value="F:phosphatidylinositol 3-kinase regulator activity"/>
    <property type="evidence" value="ECO:0007669"/>
    <property type="project" value="TreeGrafter"/>
</dbReference>
<dbReference type="AlphaFoldDB" id="A0A1B6I2U2"/>
<feature type="coiled-coil region" evidence="2">
    <location>
        <begin position="72"/>
        <end position="137"/>
    </location>
</feature>
<reference evidence="3" key="1">
    <citation type="submission" date="2015-11" db="EMBL/GenBank/DDBJ databases">
        <title>De novo transcriptome assembly of four potential Pierce s Disease insect vectors from Arizona vineyards.</title>
        <authorList>
            <person name="Tassone E.E."/>
        </authorList>
    </citation>
    <scope>NUCLEOTIDE SEQUENCE</scope>
</reference>
<dbReference type="InterPro" id="IPR018791">
    <property type="entry name" value="UV_resistance/autophagy_Atg14"/>
</dbReference>
<dbReference type="PANTHER" id="PTHR13664">
    <property type="entry name" value="BECLIN 1-ASSOCIATED AUTOPHAGY-RELATED KEY REGULATOR"/>
    <property type="match status" value="1"/>
</dbReference>
<dbReference type="PANTHER" id="PTHR13664:SF0">
    <property type="entry name" value="BECLIN 1-ASSOCIATED AUTOPHAGY-RELATED KEY REGULATOR"/>
    <property type="match status" value="1"/>
</dbReference>
<dbReference type="GO" id="GO:0097632">
    <property type="term" value="C:extrinsic component of phagophore assembly site membrane"/>
    <property type="evidence" value="ECO:0007669"/>
    <property type="project" value="TreeGrafter"/>
</dbReference>
<gene>
    <name evidence="3" type="ORF">g.19938</name>
</gene>
<dbReference type="GO" id="GO:0000045">
    <property type="term" value="P:autophagosome assembly"/>
    <property type="evidence" value="ECO:0007669"/>
    <property type="project" value="TreeGrafter"/>
</dbReference>
<dbReference type="GO" id="GO:0016240">
    <property type="term" value="P:autophagosome membrane docking"/>
    <property type="evidence" value="ECO:0007669"/>
    <property type="project" value="TreeGrafter"/>
</dbReference>
<evidence type="ECO:0000256" key="1">
    <source>
        <dbReference type="ARBA" id="ARBA00023054"/>
    </source>
</evidence>
<organism evidence="3">
    <name type="scientific">Homalodisca liturata</name>
    <dbReference type="NCBI Taxonomy" id="320908"/>
    <lineage>
        <taxon>Eukaryota</taxon>
        <taxon>Metazoa</taxon>
        <taxon>Ecdysozoa</taxon>
        <taxon>Arthropoda</taxon>
        <taxon>Hexapoda</taxon>
        <taxon>Insecta</taxon>
        <taxon>Pterygota</taxon>
        <taxon>Neoptera</taxon>
        <taxon>Paraneoptera</taxon>
        <taxon>Hemiptera</taxon>
        <taxon>Auchenorrhyncha</taxon>
        <taxon>Membracoidea</taxon>
        <taxon>Cicadellidae</taxon>
        <taxon>Cicadellinae</taxon>
        <taxon>Proconiini</taxon>
        <taxon>Homalodisca</taxon>
    </lineage>
</organism>
<dbReference type="Pfam" id="PF10186">
    <property type="entry name" value="ATG14"/>
    <property type="match status" value="1"/>
</dbReference>
<evidence type="ECO:0000313" key="3">
    <source>
        <dbReference type="EMBL" id="JAS81247.1"/>
    </source>
</evidence>
<sequence>MDALNSLDRCSEQLNFNMSSSSLDVDNMFLNDCPLCCKARKTFCCKSCINNGDYYKSTGPCLEKYSEKHLRLSTLKKDKRDVELQCEKLLESRLLKTKLMSELDDHKERIRLLKCLIKKSEEEIAQKKSMIVQLNSDNEKSENYLPMYKSKVDQLEKYVVDHSSGVVARQQKLTEVRQELKKVIRARIHELVKYIFPISVVQPSRSQDSSGTVSALNEAATMAYMAGRWVTTDVSDQFHHRIVGGPSLPASGDYSSYNDWVSASKDGVPTNTESVDQNQAYNISAALTYTTQLVNGIAFYLGIKLPNKLCYSDLCSNALSDTKFARRVARLNLNVLHLCLSQNVPPELL</sequence>
<dbReference type="GO" id="GO:0009267">
    <property type="term" value="P:cellular response to starvation"/>
    <property type="evidence" value="ECO:0007669"/>
    <property type="project" value="TreeGrafter"/>
</dbReference>
<dbReference type="GO" id="GO:0043495">
    <property type="term" value="F:protein-membrane adaptor activity"/>
    <property type="evidence" value="ECO:0007669"/>
    <property type="project" value="TreeGrafter"/>
</dbReference>
<name>A0A1B6I2U2_9HEMI</name>
<dbReference type="GO" id="GO:0035032">
    <property type="term" value="C:phosphatidylinositol 3-kinase complex, class III"/>
    <property type="evidence" value="ECO:0007669"/>
    <property type="project" value="TreeGrafter"/>
</dbReference>
<evidence type="ECO:0008006" key="4">
    <source>
        <dbReference type="Google" id="ProtNLM"/>
    </source>
</evidence>
<dbReference type="GO" id="GO:0097629">
    <property type="term" value="C:extrinsic component of omegasome membrane"/>
    <property type="evidence" value="ECO:0007669"/>
    <property type="project" value="TreeGrafter"/>
</dbReference>
<evidence type="ECO:0000256" key="2">
    <source>
        <dbReference type="SAM" id="Coils"/>
    </source>
</evidence>
<dbReference type="GO" id="GO:0000423">
    <property type="term" value="P:mitophagy"/>
    <property type="evidence" value="ECO:0007669"/>
    <property type="project" value="TreeGrafter"/>
</dbReference>
<dbReference type="EMBL" id="GECU01026459">
    <property type="protein sequence ID" value="JAS81247.1"/>
    <property type="molecule type" value="Transcribed_RNA"/>
</dbReference>
<keyword evidence="1 2" id="KW-0175">Coiled coil</keyword>
<protein>
    <recommendedName>
        <fullName evidence="4">Beclin 1-associated autophagy-related key regulator</fullName>
    </recommendedName>
</protein>
<proteinExistence type="predicted"/>